<gene>
    <name evidence="2" type="ORF">OL234_01300</name>
</gene>
<reference evidence="2" key="1">
    <citation type="submission" date="2022-10" db="EMBL/GenBank/DDBJ databases">
        <title>Vagococcus sp. isolated from poultry meat.</title>
        <authorList>
            <person name="Johansson P."/>
            <person name="Bjorkroth J."/>
        </authorList>
    </citation>
    <scope>NUCLEOTIDE SEQUENCE</scope>
    <source>
        <strain evidence="2">STAA11</strain>
    </source>
</reference>
<accession>A0AAF0CVC9</accession>
<protein>
    <submittedName>
        <fullName evidence="2">Uncharacterized protein</fullName>
    </submittedName>
</protein>
<name>A0AAF0CVC9_9ENTE</name>
<keyword evidence="1" id="KW-1133">Transmembrane helix</keyword>
<dbReference type="KEGG" id="vie:OL234_01300"/>
<keyword evidence="1" id="KW-0472">Membrane</keyword>
<organism evidence="2 3">
    <name type="scientific">Vagococcus intermedius</name>
    <dbReference type="NCBI Taxonomy" id="2991418"/>
    <lineage>
        <taxon>Bacteria</taxon>
        <taxon>Bacillati</taxon>
        <taxon>Bacillota</taxon>
        <taxon>Bacilli</taxon>
        <taxon>Lactobacillales</taxon>
        <taxon>Enterococcaceae</taxon>
        <taxon>Vagococcus</taxon>
    </lineage>
</organism>
<feature type="transmembrane region" description="Helical" evidence="1">
    <location>
        <begin position="34"/>
        <end position="54"/>
    </location>
</feature>
<dbReference type="RefSeq" id="WP_275469370.1">
    <property type="nucleotide sequence ID" value="NZ_CP110232.1"/>
</dbReference>
<keyword evidence="1" id="KW-0812">Transmembrane</keyword>
<dbReference type="AlphaFoldDB" id="A0AAF0CVC9"/>
<sequence>MTIIFTLIAIVVILMIIGPPIFYGSLMLIGVLHIVYAILVGAVRLIFSIIFGIYDFFTRPFRKKEEPLVKPKSQASPRTSEIELLYKRYKLKERYLLVNSVQSLEKRLSDPSPLEVNTPYISKYGMGAMIDLTKYDLLNNKKLIKSGYFVRSNEERQLANVPGWDLIKKYNKGSGQARYHRTHLLPFRFALSEGVDVPRLLFPGTAMLNSGSNPALGYRVEDNGFMSNEDRQKKIERENLEYRLIEGLSMETLSNVYLNYDRTLTLSLDDFERYADQYIFNYSEDKHHLFRYGVTTHGKEGSIPEAVEVFLLDLKNNKVVLCVKIPNIIEEAVNEQVSSDQIVEEAVNEQVSSDQTVEEAVNEQVSSDQIVEEAVNEQDSSDQTVEEAVNEQDSSDQTVEEAVNEQVSSDQTVDEVVNEQVSSDQTVDEVVNEQVSSDQTVEEAVNEQVSFSDELKATRISSQLTAHETIIKYQKLLADDIITAEEFSEIKKKIIKNF</sequence>
<evidence type="ECO:0000313" key="3">
    <source>
        <dbReference type="Proteomes" id="UP001179647"/>
    </source>
</evidence>
<proteinExistence type="predicted"/>
<feature type="transmembrane region" description="Helical" evidence="1">
    <location>
        <begin position="7"/>
        <end position="28"/>
    </location>
</feature>
<dbReference type="EMBL" id="CP110232">
    <property type="protein sequence ID" value="WEG73571.1"/>
    <property type="molecule type" value="Genomic_DNA"/>
</dbReference>
<dbReference type="Proteomes" id="UP001179647">
    <property type="component" value="Chromosome"/>
</dbReference>
<evidence type="ECO:0000313" key="2">
    <source>
        <dbReference type="EMBL" id="WEG73571.1"/>
    </source>
</evidence>
<keyword evidence="3" id="KW-1185">Reference proteome</keyword>
<evidence type="ECO:0000256" key="1">
    <source>
        <dbReference type="SAM" id="Phobius"/>
    </source>
</evidence>